<sequence length="90" mass="10598">MLNIYISPWKDPISKASKFWKSLCRDANLTKENFHFKVTPNSHLSLYWDHWFNGKPLIEISELSAQPQRRPLDNNKTPLILVLHLYTSCT</sequence>
<proteinExistence type="predicted"/>
<protein>
    <submittedName>
        <fullName evidence="1">Uncharacterized protein</fullName>
    </submittedName>
</protein>
<reference evidence="1 2" key="1">
    <citation type="journal article" date="2016" name="Sci. Rep.">
        <title>The Dendrobium catenatum Lindl. genome sequence provides insights into polysaccharide synthase, floral development and adaptive evolution.</title>
        <authorList>
            <person name="Zhang G.Q."/>
            <person name="Xu Q."/>
            <person name="Bian C."/>
            <person name="Tsai W.C."/>
            <person name="Yeh C.M."/>
            <person name="Liu K.W."/>
            <person name="Yoshida K."/>
            <person name="Zhang L.S."/>
            <person name="Chang S.B."/>
            <person name="Chen F."/>
            <person name="Shi Y."/>
            <person name="Su Y.Y."/>
            <person name="Zhang Y.Q."/>
            <person name="Chen L.J."/>
            <person name="Yin Y."/>
            <person name="Lin M."/>
            <person name="Huang H."/>
            <person name="Deng H."/>
            <person name="Wang Z.W."/>
            <person name="Zhu S.L."/>
            <person name="Zhao X."/>
            <person name="Deng C."/>
            <person name="Niu S.C."/>
            <person name="Huang J."/>
            <person name="Wang M."/>
            <person name="Liu G.H."/>
            <person name="Yang H.J."/>
            <person name="Xiao X.J."/>
            <person name="Hsiao Y.Y."/>
            <person name="Wu W.L."/>
            <person name="Chen Y.Y."/>
            <person name="Mitsuda N."/>
            <person name="Ohme-Takagi M."/>
            <person name="Luo Y.B."/>
            <person name="Van de Peer Y."/>
            <person name="Liu Z.J."/>
        </authorList>
    </citation>
    <scope>NUCLEOTIDE SEQUENCE [LARGE SCALE GENOMIC DNA]</scope>
    <source>
        <tissue evidence="1">The whole plant</tissue>
    </source>
</reference>
<dbReference type="EMBL" id="KZ502085">
    <property type="protein sequence ID" value="PKU83677.1"/>
    <property type="molecule type" value="Genomic_DNA"/>
</dbReference>
<gene>
    <name evidence="1" type="ORF">MA16_Dca010070</name>
</gene>
<keyword evidence="2" id="KW-1185">Reference proteome</keyword>
<dbReference type="Proteomes" id="UP000233837">
    <property type="component" value="Unassembled WGS sequence"/>
</dbReference>
<dbReference type="AlphaFoldDB" id="A0A2I0X6Y7"/>
<reference evidence="1 2" key="2">
    <citation type="journal article" date="2017" name="Nature">
        <title>The Apostasia genome and the evolution of orchids.</title>
        <authorList>
            <person name="Zhang G.Q."/>
            <person name="Liu K.W."/>
            <person name="Li Z."/>
            <person name="Lohaus R."/>
            <person name="Hsiao Y.Y."/>
            <person name="Niu S.C."/>
            <person name="Wang J.Y."/>
            <person name="Lin Y.C."/>
            <person name="Xu Q."/>
            <person name="Chen L.J."/>
            <person name="Yoshida K."/>
            <person name="Fujiwara S."/>
            <person name="Wang Z.W."/>
            <person name="Zhang Y.Q."/>
            <person name="Mitsuda N."/>
            <person name="Wang M."/>
            <person name="Liu G.H."/>
            <person name="Pecoraro L."/>
            <person name="Huang H.X."/>
            <person name="Xiao X.J."/>
            <person name="Lin M."/>
            <person name="Wu X.Y."/>
            <person name="Wu W.L."/>
            <person name="Chen Y.Y."/>
            <person name="Chang S.B."/>
            <person name="Sakamoto S."/>
            <person name="Ohme-Takagi M."/>
            <person name="Yagi M."/>
            <person name="Zeng S.J."/>
            <person name="Shen C.Y."/>
            <person name="Yeh C.M."/>
            <person name="Luo Y.B."/>
            <person name="Tsai W.C."/>
            <person name="Van de Peer Y."/>
            <person name="Liu Z.J."/>
        </authorList>
    </citation>
    <scope>NUCLEOTIDE SEQUENCE [LARGE SCALE GENOMIC DNA]</scope>
    <source>
        <tissue evidence="1">The whole plant</tissue>
    </source>
</reference>
<evidence type="ECO:0000313" key="1">
    <source>
        <dbReference type="EMBL" id="PKU83677.1"/>
    </source>
</evidence>
<evidence type="ECO:0000313" key="2">
    <source>
        <dbReference type="Proteomes" id="UP000233837"/>
    </source>
</evidence>
<name>A0A2I0X6Y7_9ASPA</name>
<organism evidence="1 2">
    <name type="scientific">Dendrobium catenatum</name>
    <dbReference type="NCBI Taxonomy" id="906689"/>
    <lineage>
        <taxon>Eukaryota</taxon>
        <taxon>Viridiplantae</taxon>
        <taxon>Streptophyta</taxon>
        <taxon>Embryophyta</taxon>
        <taxon>Tracheophyta</taxon>
        <taxon>Spermatophyta</taxon>
        <taxon>Magnoliopsida</taxon>
        <taxon>Liliopsida</taxon>
        <taxon>Asparagales</taxon>
        <taxon>Orchidaceae</taxon>
        <taxon>Epidendroideae</taxon>
        <taxon>Malaxideae</taxon>
        <taxon>Dendrobiinae</taxon>
        <taxon>Dendrobium</taxon>
    </lineage>
</organism>
<accession>A0A2I0X6Y7</accession>